<dbReference type="PRINTS" id="PR00455">
    <property type="entry name" value="HTHTETR"/>
</dbReference>
<dbReference type="PANTHER" id="PTHR30328">
    <property type="entry name" value="TRANSCRIPTIONAL REPRESSOR"/>
    <property type="match status" value="1"/>
</dbReference>
<dbReference type="Pfam" id="PF17938">
    <property type="entry name" value="TetR_C_29"/>
    <property type="match status" value="1"/>
</dbReference>
<reference evidence="5" key="1">
    <citation type="submission" date="2018-02" db="EMBL/GenBank/DDBJ databases">
        <authorList>
            <person name="Hausmann B."/>
        </authorList>
    </citation>
    <scope>NUCLEOTIDE SEQUENCE [LARGE SCALE GENOMIC DNA]</scope>
    <source>
        <strain evidence="5">Peat soil MAG SbA1</strain>
    </source>
</reference>
<dbReference type="Pfam" id="PF00440">
    <property type="entry name" value="TetR_N"/>
    <property type="match status" value="1"/>
</dbReference>
<evidence type="ECO:0000259" key="3">
    <source>
        <dbReference type="PROSITE" id="PS50977"/>
    </source>
</evidence>
<keyword evidence="1 2" id="KW-0238">DNA-binding</keyword>
<evidence type="ECO:0000313" key="4">
    <source>
        <dbReference type="EMBL" id="SPF36915.1"/>
    </source>
</evidence>
<proteinExistence type="predicted"/>
<dbReference type="InterPro" id="IPR001647">
    <property type="entry name" value="HTH_TetR"/>
</dbReference>
<evidence type="ECO:0000256" key="2">
    <source>
        <dbReference type="PROSITE-ProRule" id="PRU00335"/>
    </source>
</evidence>
<evidence type="ECO:0000313" key="5">
    <source>
        <dbReference type="Proteomes" id="UP000238701"/>
    </source>
</evidence>
<dbReference type="InterPro" id="IPR050109">
    <property type="entry name" value="HTH-type_TetR-like_transc_reg"/>
</dbReference>
<gene>
    <name evidence="4" type="ORF">SBA1_170040</name>
</gene>
<dbReference type="OrthoDB" id="9814200at2"/>
<feature type="DNA-binding region" description="H-T-H motif" evidence="2">
    <location>
        <begin position="45"/>
        <end position="64"/>
    </location>
</feature>
<accession>A0A2U3KB81</accession>
<dbReference type="Gene3D" id="1.10.357.10">
    <property type="entry name" value="Tetracycline Repressor, domain 2"/>
    <property type="match status" value="1"/>
</dbReference>
<organism evidence="4 5">
    <name type="scientific">Candidatus Sulfotelmatobacter kueseliae</name>
    <dbReference type="NCBI Taxonomy" id="2042962"/>
    <lineage>
        <taxon>Bacteria</taxon>
        <taxon>Pseudomonadati</taxon>
        <taxon>Acidobacteriota</taxon>
        <taxon>Terriglobia</taxon>
        <taxon>Terriglobales</taxon>
        <taxon>Candidatus Korobacteraceae</taxon>
        <taxon>Candidatus Sulfotelmatobacter</taxon>
    </lineage>
</organism>
<dbReference type="PROSITE" id="PS50977">
    <property type="entry name" value="HTH_TETR_2"/>
    <property type="match status" value="1"/>
</dbReference>
<dbReference type="SUPFAM" id="SSF46689">
    <property type="entry name" value="Homeodomain-like"/>
    <property type="match status" value="1"/>
</dbReference>
<dbReference type="Proteomes" id="UP000238701">
    <property type="component" value="Unassembled WGS sequence"/>
</dbReference>
<sequence>MPRLLHHRRVLHRRMGSRGQPEESRAAILEAAAHEFAEFGIAGARTDAIAREARVNKALLYYYFKDKETLYSAVLDGAFSGLKETVFRVLDSDLPTREKLMAYVGAYFDFVASNQMYPRLMQREMMRAREGSSAHLDRIIKNYFQPIFLRVAELLRKGIEEGEFRPVKPAHFVPSMVAMIVFYFSGAPVMQKIVGFNPLTPERIAERRAAVLDFISAALFRPKDARQGVRS</sequence>
<protein>
    <submittedName>
        <fullName evidence="4">Transcriptional regulator, TetR family</fullName>
    </submittedName>
</protein>
<dbReference type="PANTHER" id="PTHR30328:SF54">
    <property type="entry name" value="HTH-TYPE TRANSCRIPTIONAL REPRESSOR SCO4008"/>
    <property type="match status" value="1"/>
</dbReference>
<name>A0A2U3KB81_9BACT</name>
<dbReference type="InterPro" id="IPR036271">
    <property type="entry name" value="Tet_transcr_reg_TetR-rel_C_sf"/>
</dbReference>
<dbReference type="GO" id="GO:0003677">
    <property type="term" value="F:DNA binding"/>
    <property type="evidence" value="ECO:0007669"/>
    <property type="project" value="UniProtKB-UniRule"/>
</dbReference>
<dbReference type="InterPro" id="IPR009057">
    <property type="entry name" value="Homeodomain-like_sf"/>
</dbReference>
<dbReference type="InterPro" id="IPR041474">
    <property type="entry name" value="NicS_C"/>
</dbReference>
<dbReference type="EMBL" id="OMOD01000079">
    <property type="protein sequence ID" value="SPF36915.1"/>
    <property type="molecule type" value="Genomic_DNA"/>
</dbReference>
<dbReference type="AlphaFoldDB" id="A0A2U3KB81"/>
<feature type="domain" description="HTH tetR-type" evidence="3">
    <location>
        <begin position="22"/>
        <end position="82"/>
    </location>
</feature>
<dbReference type="SUPFAM" id="SSF48498">
    <property type="entry name" value="Tetracyclin repressor-like, C-terminal domain"/>
    <property type="match status" value="1"/>
</dbReference>
<evidence type="ECO:0000256" key="1">
    <source>
        <dbReference type="ARBA" id="ARBA00023125"/>
    </source>
</evidence>